<evidence type="ECO:0000313" key="4">
    <source>
        <dbReference type="Proteomes" id="UP000007875"/>
    </source>
</evidence>
<organism evidence="3 4">
    <name type="scientific">Ciona savignyi</name>
    <name type="common">Pacific transparent sea squirt</name>
    <dbReference type="NCBI Taxonomy" id="51511"/>
    <lineage>
        <taxon>Eukaryota</taxon>
        <taxon>Metazoa</taxon>
        <taxon>Chordata</taxon>
        <taxon>Tunicata</taxon>
        <taxon>Ascidiacea</taxon>
        <taxon>Phlebobranchia</taxon>
        <taxon>Cionidae</taxon>
        <taxon>Ciona</taxon>
    </lineage>
</organism>
<dbReference type="Gene3D" id="2.120.10.80">
    <property type="entry name" value="Kelch-type beta propeller"/>
    <property type="match status" value="1"/>
</dbReference>
<evidence type="ECO:0000256" key="1">
    <source>
        <dbReference type="ARBA" id="ARBA00022441"/>
    </source>
</evidence>
<dbReference type="STRING" id="51511.ENSCSAVP00000008243"/>
<name>H2YSD3_CIOSA</name>
<proteinExistence type="predicted"/>
<protein>
    <recommendedName>
        <fullName evidence="5">BACK domain-containing protein</fullName>
    </recommendedName>
</protein>
<evidence type="ECO:0000313" key="3">
    <source>
        <dbReference type="Ensembl" id="ENSCSAVP00000008243.1"/>
    </source>
</evidence>
<dbReference type="PANTHER" id="PTHR45632">
    <property type="entry name" value="LD33804P"/>
    <property type="match status" value="1"/>
</dbReference>
<evidence type="ECO:0000256" key="2">
    <source>
        <dbReference type="ARBA" id="ARBA00022737"/>
    </source>
</evidence>
<reference evidence="4" key="1">
    <citation type="submission" date="2003-08" db="EMBL/GenBank/DDBJ databases">
        <authorList>
            <person name="Birren B."/>
            <person name="Nusbaum C."/>
            <person name="Abebe A."/>
            <person name="Abouelleil A."/>
            <person name="Adekoya E."/>
            <person name="Ait-zahra M."/>
            <person name="Allen N."/>
            <person name="Allen T."/>
            <person name="An P."/>
            <person name="Anderson M."/>
            <person name="Anderson S."/>
            <person name="Arachchi H."/>
            <person name="Armbruster J."/>
            <person name="Bachantsang P."/>
            <person name="Baldwin J."/>
            <person name="Barry A."/>
            <person name="Bayul T."/>
            <person name="Blitshsteyn B."/>
            <person name="Bloom T."/>
            <person name="Blye J."/>
            <person name="Boguslavskiy L."/>
            <person name="Borowsky M."/>
            <person name="Boukhgalter B."/>
            <person name="Brunache A."/>
            <person name="Butler J."/>
            <person name="Calixte N."/>
            <person name="Calvo S."/>
            <person name="Camarata J."/>
            <person name="Campo K."/>
            <person name="Chang J."/>
            <person name="Cheshatsang Y."/>
            <person name="Citroen M."/>
            <person name="Collymore A."/>
            <person name="Considine T."/>
            <person name="Cook A."/>
            <person name="Cooke P."/>
            <person name="Corum B."/>
            <person name="Cuomo C."/>
            <person name="David R."/>
            <person name="Dawoe T."/>
            <person name="Degray S."/>
            <person name="Dodge S."/>
            <person name="Dooley K."/>
            <person name="Dorje P."/>
            <person name="Dorjee K."/>
            <person name="Dorris L."/>
            <person name="Duffey N."/>
            <person name="Dupes A."/>
            <person name="Elkins T."/>
            <person name="Engels R."/>
            <person name="Erickson J."/>
            <person name="Farina A."/>
            <person name="Faro S."/>
            <person name="Ferreira P."/>
            <person name="Fischer H."/>
            <person name="Fitzgerald M."/>
            <person name="Foley K."/>
            <person name="Gage D."/>
            <person name="Galagan J."/>
            <person name="Gearin G."/>
            <person name="Gnerre S."/>
            <person name="Gnirke A."/>
            <person name="Goyette A."/>
            <person name="Graham J."/>
            <person name="Grandbois E."/>
            <person name="Gyaltsen K."/>
            <person name="Hafez N."/>
            <person name="Hagopian D."/>
            <person name="Hagos B."/>
            <person name="Hall J."/>
            <person name="Hatcher B."/>
            <person name="Heller A."/>
            <person name="Higgins H."/>
            <person name="Honan T."/>
            <person name="Horn A."/>
            <person name="Houde N."/>
            <person name="Hughes L."/>
            <person name="Hulme W."/>
            <person name="Husby E."/>
            <person name="Iliev I."/>
            <person name="Jaffe D."/>
            <person name="Jones C."/>
            <person name="Kamal M."/>
            <person name="Kamat A."/>
            <person name="Kamvysselis M."/>
            <person name="Karlsson E."/>
            <person name="Kells C."/>
            <person name="Kieu A."/>
            <person name="Kisner P."/>
            <person name="Kodira C."/>
            <person name="Kulbokas E."/>
            <person name="Labutti K."/>
            <person name="Lama D."/>
            <person name="Landers T."/>
            <person name="Leger J."/>
            <person name="Levine S."/>
            <person name="Lewis D."/>
            <person name="Lewis T."/>
            <person name="Lindblad-toh K."/>
            <person name="Liu X."/>
            <person name="Lokyitsang T."/>
            <person name="Lokyitsang Y."/>
            <person name="Lucien O."/>
            <person name="Lui A."/>
            <person name="Ma L.J."/>
            <person name="Mabbitt R."/>
            <person name="Macdonald J."/>
            <person name="Maclean C."/>
            <person name="Major J."/>
            <person name="Manning J."/>
            <person name="Marabella R."/>
            <person name="Maru K."/>
            <person name="Matthews C."/>
            <person name="Mauceli E."/>
            <person name="Mccarthy M."/>
            <person name="Mcdonough S."/>
            <person name="Mcghee T."/>
            <person name="Meldrim J."/>
            <person name="Meneus L."/>
            <person name="Mesirov J."/>
            <person name="Mihalev A."/>
            <person name="Mihova T."/>
            <person name="Mikkelsen T."/>
            <person name="Mlenga V."/>
            <person name="Moru K."/>
            <person name="Mozes J."/>
            <person name="Mulrain L."/>
            <person name="Munson G."/>
            <person name="Naylor J."/>
            <person name="Newes C."/>
            <person name="Nguyen C."/>
            <person name="Nguyen N."/>
            <person name="Nguyen T."/>
            <person name="Nicol R."/>
            <person name="Nielsen C."/>
            <person name="Nizzari M."/>
            <person name="Norbu C."/>
            <person name="Norbu N."/>
            <person name="O'donnell P."/>
            <person name="Okoawo O."/>
            <person name="O'leary S."/>
            <person name="Omotosho B."/>
            <person name="O'neill K."/>
            <person name="Osman S."/>
            <person name="Parker S."/>
            <person name="Perrin D."/>
            <person name="Phunkhang P."/>
            <person name="Piqani B."/>
            <person name="Purcell S."/>
            <person name="Rachupka T."/>
            <person name="Ramasamy U."/>
            <person name="Rameau R."/>
            <person name="Ray V."/>
            <person name="Raymond C."/>
            <person name="Retta R."/>
            <person name="Richardson S."/>
            <person name="Rise C."/>
            <person name="Rodriguez J."/>
            <person name="Rogers J."/>
            <person name="Rogov P."/>
            <person name="Rutman M."/>
            <person name="Schupbach R."/>
            <person name="Seaman C."/>
            <person name="Settipalli S."/>
            <person name="Sharpe T."/>
            <person name="Sheridan J."/>
            <person name="Sherpa N."/>
            <person name="Shi J."/>
            <person name="Smirnov S."/>
            <person name="Smith C."/>
            <person name="Sougnez C."/>
            <person name="Spencer B."/>
            <person name="Stalker J."/>
            <person name="Stange-thomann N."/>
            <person name="Stavropoulos S."/>
            <person name="Stetson K."/>
            <person name="Stone C."/>
            <person name="Stone S."/>
            <person name="Stubbs M."/>
            <person name="Talamas J."/>
            <person name="Tchuinga P."/>
            <person name="Tenzing P."/>
            <person name="Tesfaye S."/>
            <person name="Theodore J."/>
            <person name="Thoulutsang Y."/>
            <person name="Topham K."/>
            <person name="Towey S."/>
            <person name="Tsamla T."/>
            <person name="Tsomo N."/>
            <person name="Vallee D."/>
            <person name="Vassiliev H."/>
            <person name="Venkataraman V."/>
            <person name="Vinson J."/>
            <person name="Vo A."/>
            <person name="Wade C."/>
            <person name="Wang S."/>
            <person name="Wangchuk T."/>
            <person name="Wangdi T."/>
            <person name="Whittaker C."/>
            <person name="Wilkinson J."/>
            <person name="Wu Y."/>
            <person name="Wyman D."/>
            <person name="Yadav S."/>
            <person name="Yang S."/>
            <person name="Yang X."/>
            <person name="Yeager S."/>
            <person name="Yee E."/>
            <person name="Young G."/>
            <person name="Zainoun J."/>
            <person name="Zembeck L."/>
            <person name="Zimmer A."/>
            <person name="Zody M."/>
            <person name="Lander E."/>
        </authorList>
    </citation>
    <scope>NUCLEOTIDE SEQUENCE [LARGE SCALE GENOMIC DNA]</scope>
</reference>
<dbReference type="Pfam" id="PF01344">
    <property type="entry name" value="Kelch_1"/>
    <property type="match status" value="2"/>
</dbReference>
<dbReference type="InParanoid" id="H2YSD3"/>
<reference evidence="3" key="3">
    <citation type="submission" date="2025-09" db="UniProtKB">
        <authorList>
            <consortium name="Ensembl"/>
        </authorList>
    </citation>
    <scope>IDENTIFICATION</scope>
</reference>
<keyword evidence="1" id="KW-0880">Kelch repeat</keyword>
<dbReference type="PANTHER" id="PTHR45632:SF3">
    <property type="entry name" value="KELCH-LIKE PROTEIN 32"/>
    <property type="match status" value="1"/>
</dbReference>
<dbReference type="AlphaFoldDB" id="H2YSD3"/>
<dbReference type="Proteomes" id="UP000007875">
    <property type="component" value="Unassembled WGS sequence"/>
</dbReference>
<sequence>MLHERADFVACVVGDDIYVVGGRNRFGAISRCEKYDCRLNEWTPIMNLPQGIYMASGVSLNGCIYVAGGFNDCEALGSMMRYSTITNSWEEMVSPMMVDRGYHVMIQGPDEKLWVVGGVDNPFAGRNVWEIEAFDTTSNNWLFLGQVLPVQPFLSTLRLNVCKNDRNHICVFSVSKPLAYPSVAYDDTERMWYQMRNYADFPNIAIDGCVIK</sequence>
<evidence type="ECO:0008006" key="5">
    <source>
        <dbReference type="Google" id="ProtNLM"/>
    </source>
</evidence>
<dbReference type="InterPro" id="IPR015915">
    <property type="entry name" value="Kelch-typ_b-propeller"/>
</dbReference>
<dbReference type="GeneTree" id="ENSGT00940000170277"/>
<dbReference type="SMART" id="SM00612">
    <property type="entry name" value="Kelch"/>
    <property type="match status" value="2"/>
</dbReference>
<accession>H2YSD3</accession>
<dbReference type="HOGENOM" id="CLU_1299348_0_0_1"/>
<dbReference type="InterPro" id="IPR006652">
    <property type="entry name" value="Kelch_1"/>
</dbReference>
<dbReference type="eggNOG" id="KOG4441">
    <property type="taxonomic scope" value="Eukaryota"/>
</dbReference>
<reference evidence="3" key="2">
    <citation type="submission" date="2025-08" db="UniProtKB">
        <authorList>
            <consortium name="Ensembl"/>
        </authorList>
    </citation>
    <scope>IDENTIFICATION</scope>
</reference>
<dbReference type="Ensembl" id="ENSCSAVT00000008351.1">
    <property type="protein sequence ID" value="ENSCSAVP00000008243.1"/>
    <property type="gene ID" value="ENSCSAVG00000004910.1"/>
</dbReference>
<keyword evidence="4" id="KW-1185">Reference proteome</keyword>
<dbReference type="SUPFAM" id="SSF117281">
    <property type="entry name" value="Kelch motif"/>
    <property type="match status" value="1"/>
</dbReference>
<keyword evidence="2" id="KW-0677">Repeat</keyword>